<reference evidence="1 2" key="1">
    <citation type="submission" date="2018-06" db="EMBL/GenBank/DDBJ databases">
        <title>Comparative genomics reveals the genomic features of Rhizophagus irregularis, R. cerebriforme, R. diaphanum and Gigaspora rosea, and their symbiotic lifestyle signature.</title>
        <authorList>
            <person name="Morin E."/>
            <person name="San Clemente H."/>
            <person name="Chen E.C.H."/>
            <person name="De La Providencia I."/>
            <person name="Hainaut M."/>
            <person name="Kuo A."/>
            <person name="Kohler A."/>
            <person name="Murat C."/>
            <person name="Tang N."/>
            <person name="Roy S."/>
            <person name="Loubradou J."/>
            <person name="Henrissat B."/>
            <person name="Grigoriev I.V."/>
            <person name="Corradi N."/>
            <person name="Roux C."/>
            <person name="Martin F.M."/>
        </authorList>
    </citation>
    <scope>NUCLEOTIDE SEQUENCE [LARGE SCALE GENOMIC DNA]</scope>
    <source>
        <strain evidence="1 2">DAOM 194757</strain>
    </source>
</reference>
<dbReference type="Proteomes" id="UP000266673">
    <property type="component" value="Unassembled WGS sequence"/>
</dbReference>
<dbReference type="OrthoDB" id="2349470at2759"/>
<name>A0A397V9J0_9GLOM</name>
<protein>
    <submittedName>
        <fullName evidence="1">Uncharacterized protein</fullName>
    </submittedName>
</protein>
<evidence type="ECO:0000313" key="1">
    <source>
        <dbReference type="EMBL" id="RIB16633.1"/>
    </source>
</evidence>
<comment type="caution">
    <text evidence="1">The sequence shown here is derived from an EMBL/GenBank/DDBJ whole genome shotgun (WGS) entry which is preliminary data.</text>
</comment>
<sequence length="125" mass="14896">MILSIKPAKVTTLYIIHYEPNKSNPLEWYNPNYSWYCTRYIKNKGETKIILNLDCFYLWKRIQNQDCNEAYYYSGIYYAKGNTSDFDLDADLESEPKTQAFITKPIDKNTSISENKNIYDLYRNI</sequence>
<accession>A0A397V9J0</accession>
<organism evidence="1 2">
    <name type="scientific">Gigaspora rosea</name>
    <dbReference type="NCBI Taxonomy" id="44941"/>
    <lineage>
        <taxon>Eukaryota</taxon>
        <taxon>Fungi</taxon>
        <taxon>Fungi incertae sedis</taxon>
        <taxon>Mucoromycota</taxon>
        <taxon>Glomeromycotina</taxon>
        <taxon>Glomeromycetes</taxon>
        <taxon>Diversisporales</taxon>
        <taxon>Gigasporaceae</taxon>
        <taxon>Gigaspora</taxon>
    </lineage>
</organism>
<evidence type="ECO:0000313" key="2">
    <source>
        <dbReference type="Proteomes" id="UP000266673"/>
    </source>
</evidence>
<dbReference type="AlphaFoldDB" id="A0A397V9J0"/>
<proteinExistence type="predicted"/>
<keyword evidence="2" id="KW-1185">Reference proteome</keyword>
<dbReference type="EMBL" id="QKWP01000661">
    <property type="protein sequence ID" value="RIB16633.1"/>
    <property type="molecule type" value="Genomic_DNA"/>
</dbReference>
<gene>
    <name evidence="1" type="ORF">C2G38_2189410</name>
</gene>